<dbReference type="EMBL" id="UFSZ01000001">
    <property type="protein sequence ID" value="SUV16757.1"/>
    <property type="molecule type" value="Genomic_DNA"/>
</dbReference>
<evidence type="ECO:0000313" key="12">
    <source>
        <dbReference type="Proteomes" id="UP000255295"/>
    </source>
</evidence>
<dbReference type="InterPro" id="IPR027417">
    <property type="entry name" value="P-loop_NTPase"/>
</dbReference>
<keyword evidence="2 8" id="KW-0554">One-carbon metabolism</keyword>
<dbReference type="Proteomes" id="UP000238825">
    <property type="component" value="Chromosome"/>
</dbReference>
<dbReference type="AlphaFoldDB" id="A0A2S0K1X6"/>
<evidence type="ECO:0000256" key="7">
    <source>
        <dbReference type="ARBA" id="ARBA00061363"/>
    </source>
</evidence>
<protein>
    <recommendedName>
        <fullName evidence="8">Formate--tetrahydrofolate ligase</fullName>
        <ecNumber evidence="8">6.3.4.3</ecNumber>
    </recommendedName>
    <alternativeName>
        <fullName evidence="8">Formyltetrahydrofolate synthetase</fullName>
        <shortName evidence="8">FHS</shortName>
        <shortName evidence="8">FTHFS</shortName>
    </alternativeName>
</protein>
<dbReference type="Gene3D" id="3.40.50.300">
    <property type="entry name" value="P-loop containing nucleotide triphosphate hydrolases"/>
    <property type="match status" value="1"/>
</dbReference>
<dbReference type="Gene3D" id="3.30.1510.10">
    <property type="entry name" value="Domain 2, N(10)-formyltetrahydrofolate synthetase"/>
    <property type="match status" value="1"/>
</dbReference>
<dbReference type="PROSITE" id="PS00722">
    <property type="entry name" value="FTHFS_2"/>
    <property type="match status" value="1"/>
</dbReference>
<keyword evidence="5 8" id="KW-0067">ATP-binding</keyword>
<dbReference type="RefSeq" id="WP_024363476.1">
    <property type="nucleotide sequence ID" value="NZ_BJNS01000001.1"/>
</dbReference>
<evidence type="ECO:0000256" key="8">
    <source>
        <dbReference type="HAMAP-Rule" id="MF_01543"/>
    </source>
</evidence>
<dbReference type="NCBIfam" id="NF010030">
    <property type="entry name" value="PRK13505.1"/>
    <property type="match status" value="1"/>
</dbReference>
<feature type="binding site" evidence="8">
    <location>
        <begin position="69"/>
        <end position="76"/>
    </location>
    <ligand>
        <name>ATP</name>
        <dbReference type="ChEBI" id="CHEBI:30616"/>
    </ligand>
</feature>
<dbReference type="UniPathway" id="UPA00193"/>
<dbReference type="GeneID" id="48277365"/>
<accession>A0A2S0K1X6</accession>
<evidence type="ECO:0000256" key="6">
    <source>
        <dbReference type="ARBA" id="ARBA00049033"/>
    </source>
</evidence>
<evidence type="ECO:0000313" key="11">
    <source>
        <dbReference type="Proteomes" id="UP000238825"/>
    </source>
</evidence>
<evidence type="ECO:0000256" key="5">
    <source>
        <dbReference type="ARBA" id="ARBA00022840"/>
    </source>
</evidence>
<dbReference type="InterPro" id="IPR000559">
    <property type="entry name" value="Formate_THF_ligase"/>
</dbReference>
<dbReference type="InterPro" id="IPR020628">
    <property type="entry name" value="Formate_THF_ligase_CS"/>
</dbReference>
<dbReference type="GO" id="GO:0004329">
    <property type="term" value="F:formate-tetrahydrofolate ligase activity"/>
    <property type="evidence" value="ECO:0007669"/>
    <property type="project" value="UniProtKB-UniRule"/>
</dbReference>
<dbReference type="SUPFAM" id="SSF52540">
    <property type="entry name" value="P-loop containing nucleoside triphosphate hydrolases"/>
    <property type="match status" value="1"/>
</dbReference>
<dbReference type="Pfam" id="PF01268">
    <property type="entry name" value="FTHFS"/>
    <property type="match status" value="1"/>
</dbReference>
<keyword evidence="3 8" id="KW-0436">Ligase</keyword>
<organism evidence="9 11">
    <name type="scientific">Lysinibacillus sphaericus</name>
    <name type="common">Bacillus sphaericus</name>
    <dbReference type="NCBI Taxonomy" id="1421"/>
    <lineage>
        <taxon>Bacteria</taxon>
        <taxon>Bacillati</taxon>
        <taxon>Bacillota</taxon>
        <taxon>Bacilli</taxon>
        <taxon>Bacillales</taxon>
        <taxon>Bacillaceae</taxon>
        <taxon>Lysinibacillus</taxon>
    </lineage>
</organism>
<dbReference type="Gene3D" id="3.10.410.10">
    <property type="entry name" value="Formyltetrahydrofolate synthetase, domain 3"/>
    <property type="match status" value="1"/>
</dbReference>
<evidence type="ECO:0000256" key="4">
    <source>
        <dbReference type="ARBA" id="ARBA00022741"/>
    </source>
</evidence>
<sequence length="559" mass="60230">MTTKNQPLSDLEIASQAVMKPIIDIAKAAGIPEDALEQYGRYKAKIDPLKITAHGEDAKVVLVTAISPTPAGEGKSTVTVGLADALHQLKKNVVVALREPSLGPVMGVKGGATGGGYAQVVPMEDINLHFTGDLHAITTANNALSAFIDNHIHQGNALNIDPRRIIWKRVMDMNDRALRKVVIGLGGPVQGMPREDGFDITVASEIMAVFCLATSIDDLRERLASIVIGYTFDREPVFVRDLQVQGALTLLLKDAFKPNLVQTLEGTPAIIHGGPFANIAHGCNSIMATQTARKLADIVVTEAGFGSDLGAEKFMNIKARKAGFKPSAVVIVATIRALKMHGGVAKTALVGENVPALLQGIENLAKHVETIRTFGVEPIIALNRFITDTEAELEAVLNWCQENHVRIARTNVWEEGGKGGLALAEQVISVLDEENNFSPLYDVTESIEEKVRTIVQKVYGGKDVQFTDQAKKQMAQIEKFGWDTLPICMAKTQYSLSDQPSLLGRPEGFTVTIREVIPKLGAGFLVCLTGDIMTMPGLPKQPAALRMDVDSEGHAVGLF</sequence>
<dbReference type="Proteomes" id="UP000255295">
    <property type="component" value="Unassembled WGS sequence"/>
</dbReference>
<comment type="similarity">
    <text evidence="7 8">Belongs to the formate--tetrahydrofolate ligase family.</text>
</comment>
<keyword evidence="4 8" id="KW-0547">Nucleotide-binding</keyword>
<dbReference type="EMBL" id="CP019980">
    <property type="protein sequence ID" value="AVK97346.1"/>
    <property type="molecule type" value="Genomic_DNA"/>
</dbReference>
<dbReference type="GO" id="GO:0035999">
    <property type="term" value="P:tetrahydrofolate interconversion"/>
    <property type="evidence" value="ECO:0007669"/>
    <property type="project" value="UniProtKB-UniRule"/>
</dbReference>
<dbReference type="CDD" id="cd00477">
    <property type="entry name" value="FTHFS"/>
    <property type="match status" value="1"/>
</dbReference>
<dbReference type="GO" id="GO:0005524">
    <property type="term" value="F:ATP binding"/>
    <property type="evidence" value="ECO:0007669"/>
    <property type="project" value="UniProtKB-UniRule"/>
</dbReference>
<comment type="pathway">
    <text evidence="1 8">One-carbon metabolism; tetrahydrofolate interconversion.</text>
</comment>
<reference evidence="9 11" key="1">
    <citation type="submission" date="2017-03" db="EMBL/GenBank/DDBJ databases">
        <title>The whole genome sequencing and assembly of Lysinibacillus sphaericus DSM 28T strain.</title>
        <authorList>
            <person name="Lee Y.-J."/>
            <person name="Yi H."/>
            <person name="Bahn Y.-S."/>
            <person name="Kim J.F."/>
            <person name="Lee D.-W."/>
        </authorList>
    </citation>
    <scope>NUCLEOTIDE SEQUENCE [LARGE SCALE GENOMIC DNA]</scope>
    <source>
        <strain evidence="9 11">DSM 28</strain>
    </source>
</reference>
<reference evidence="10 12" key="2">
    <citation type="submission" date="2018-06" db="EMBL/GenBank/DDBJ databases">
        <authorList>
            <consortium name="Pathogen Informatics"/>
            <person name="Doyle S."/>
        </authorList>
    </citation>
    <scope>NUCLEOTIDE SEQUENCE [LARGE SCALE GENOMIC DNA]</scope>
    <source>
        <strain evidence="10 12">NCTC10338</strain>
    </source>
</reference>
<comment type="catalytic activity">
    <reaction evidence="6 8">
        <text>(6S)-5,6,7,8-tetrahydrofolate + formate + ATP = (6R)-10-formyltetrahydrofolate + ADP + phosphate</text>
        <dbReference type="Rhea" id="RHEA:20221"/>
        <dbReference type="ChEBI" id="CHEBI:15740"/>
        <dbReference type="ChEBI" id="CHEBI:30616"/>
        <dbReference type="ChEBI" id="CHEBI:43474"/>
        <dbReference type="ChEBI" id="CHEBI:57453"/>
        <dbReference type="ChEBI" id="CHEBI:195366"/>
        <dbReference type="ChEBI" id="CHEBI:456216"/>
        <dbReference type="EC" id="6.3.4.3"/>
    </reaction>
</comment>
<gene>
    <name evidence="8 10" type="primary">fhs</name>
    <name evidence="9" type="ORF">LS41612_14280</name>
    <name evidence="10" type="ORF">NCTC10338_01841</name>
</gene>
<dbReference type="FunFam" id="3.10.410.10:FF:000001">
    <property type="entry name" value="Putative formate--tetrahydrofolate ligase"/>
    <property type="match status" value="1"/>
</dbReference>
<evidence type="ECO:0000256" key="2">
    <source>
        <dbReference type="ARBA" id="ARBA00022563"/>
    </source>
</evidence>
<evidence type="ECO:0000313" key="9">
    <source>
        <dbReference type="EMBL" id="AVK97346.1"/>
    </source>
</evidence>
<evidence type="ECO:0000313" key="10">
    <source>
        <dbReference type="EMBL" id="SUV16757.1"/>
    </source>
</evidence>
<dbReference type="FunFam" id="3.30.1510.10:FF:000001">
    <property type="entry name" value="Formate--tetrahydrofolate ligase"/>
    <property type="match status" value="1"/>
</dbReference>
<evidence type="ECO:0000256" key="1">
    <source>
        <dbReference type="ARBA" id="ARBA00004777"/>
    </source>
</evidence>
<dbReference type="HAMAP" id="MF_01543">
    <property type="entry name" value="FTHFS"/>
    <property type="match status" value="1"/>
</dbReference>
<evidence type="ECO:0000256" key="3">
    <source>
        <dbReference type="ARBA" id="ARBA00022598"/>
    </source>
</evidence>
<proteinExistence type="inferred from homology"/>
<dbReference type="EC" id="6.3.4.3" evidence="8"/>
<name>A0A2S0K1X6_LYSSH</name>
<dbReference type="PROSITE" id="PS00721">
    <property type="entry name" value="FTHFS_1"/>
    <property type="match status" value="1"/>
</dbReference>